<organism evidence="1 2">
    <name type="scientific">Streptomyces echinoruber</name>
    <dbReference type="NCBI Taxonomy" id="68898"/>
    <lineage>
        <taxon>Bacteria</taxon>
        <taxon>Bacillati</taxon>
        <taxon>Actinomycetota</taxon>
        <taxon>Actinomycetes</taxon>
        <taxon>Kitasatosporales</taxon>
        <taxon>Streptomycetaceae</taxon>
        <taxon>Streptomyces</taxon>
    </lineage>
</organism>
<protein>
    <submittedName>
        <fullName evidence="1">Uncharacterized protein</fullName>
    </submittedName>
</protein>
<comment type="caution">
    <text evidence="1">The sequence shown here is derived from an EMBL/GenBank/DDBJ whole genome shotgun (WGS) entry which is preliminary data.</text>
</comment>
<evidence type="ECO:0000313" key="2">
    <source>
        <dbReference type="Proteomes" id="UP000623010"/>
    </source>
</evidence>
<sequence>MLEVDLVLASVAAAAHAVSVGELVDCSLCSGADRVAGLPLGCLLLGTDAELQVAEFSRGKPTVRWLSREVVHWARAGQGWHWLLVNRATISGAAVGEEAG</sequence>
<gene>
    <name evidence="1" type="ORF">GCM10010389_19230</name>
</gene>
<name>A0A918R2D0_9ACTN</name>
<evidence type="ECO:0000313" key="1">
    <source>
        <dbReference type="EMBL" id="GGZ81603.1"/>
    </source>
</evidence>
<keyword evidence="2" id="KW-1185">Reference proteome</keyword>
<dbReference type="AlphaFoldDB" id="A0A918R2D0"/>
<reference evidence="1" key="2">
    <citation type="submission" date="2020-09" db="EMBL/GenBank/DDBJ databases">
        <authorList>
            <person name="Sun Q."/>
            <person name="Ohkuma M."/>
        </authorList>
    </citation>
    <scope>NUCLEOTIDE SEQUENCE</scope>
    <source>
        <strain evidence="1">JCM 5016</strain>
    </source>
</reference>
<reference evidence="1" key="1">
    <citation type="journal article" date="2014" name="Int. J. Syst. Evol. Microbiol.">
        <title>Complete genome sequence of Corynebacterium casei LMG S-19264T (=DSM 44701T), isolated from a smear-ripened cheese.</title>
        <authorList>
            <consortium name="US DOE Joint Genome Institute (JGI-PGF)"/>
            <person name="Walter F."/>
            <person name="Albersmeier A."/>
            <person name="Kalinowski J."/>
            <person name="Ruckert C."/>
        </authorList>
    </citation>
    <scope>NUCLEOTIDE SEQUENCE</scope>
    <source>
        <strain evidence="1">JCM 5016</strain>
    </source>
</reference>
<dbReference type="EMBL" id="BMWH01000005">
    <property type="protein sequence ID" value="GGZ81603.1"/>
    <property type="molecule type" value="Genomic_DNA"/>
</dbReference>
<accession>A0A918R2D0</accession>
<dbReference type="Proteomes" id="UP000623010">
    <property type="component" value="Unassembled WGS sequence"/>
</dbReference>
<proteinExistence type="predicted"/>